<dbReference type="GO" id="GO:0004523">
    <property type="term" value="F:RNA-DNA hybrid ribonuclease activity"/>
    <property type="evidence" value="ECO:0007669"/>
    <property type="project" value="UniProtKB-UniRule"/>
</dbReference>
<dbReference type="InterPro" id="IPR023160">
    <property type="entry name" value="RNase_HII_hlx-loop-hlx_cap_dom"/>
</dbReference>
<accession>A0AAV5QZ88</accession>
<evidence type="ECO:0000256" key="4">
    <source>
        <dbReference type="ARBA" id="ARBA00022722"/>
    </source>
</evidence>
<organism evidence="11 12">
    <name type="scientific">Pichia kluyveri</name>
    <name type="common">Yeast</name>
    <dbReference type="NCBI Taxonomy" id="36015"/>
    <lineage>
        <taxon>Eukaryota</taxon>
        <taxon>Fungi</taxon>
        <taxon>Dikarya</taxon>
        <taxon>Ascomycota</taxon>
        <taxon>Saccharomycotina</taxon>
        <taxon>Pichiomycetes</taxon>
        <taxon>Pichiales</taxon>
        <taxon>Pichiaceae</taxon>
        <taxon>Pichia</taxon>
    </lineage>
</organism>
<dbReference type="AlphaFoldDB" id="A0AAV5QZ88"/>
<dbReference type="Gene3D" id="1.10.10.460">
    <property type="entry name" value="Ribonuclease hii. Domain 2"/>
    <property type="match status" value="1"/>
</dbReference>
<evidence type="ECO:0000256" key="7">
    <source>
        <dbReference type="ARBA" id="ARBA00022801"/>
    </source>
</evidence>
<dbReference type="PANTHER" id="PTHR10954:SF7">
    <property type="entry name" value="RIBONUCLEASE H2 SUBUNIT A"/>
    <property type="match status" value="1"/>
</dbReference>
<dbReference type="GO" id="GO:0046872">
    <property type="term" value="F:metal ion binding"/>
    <property type="evidence" value="ECO:0007669"/>
    <property type="project" value="UniProtKB-KW"/>
</dbReference>
<keyword evidence="12" id="KW-1185">Reference proteome</keyword>
<dbReference type="InterPro" id="IPR012337">
    <property type="entry name" value="RNaseH-like_sf"/>
</dbReference>
<dbReference type="InterPro" id="IPR036397">
    <property type="entry name" value="RNaseH_sf"/>
</dbReference>
<feature type="binding site" evidence="8">
    <location>
        <position position="45"/>
    </location>
    <ligand>
        <name>a divalent metal cation</name>
        <dbReference type="ChEBI" id="CHEBI:60240"/>
    </ligand>
</feature>
<keyword evidence="7 8" id="KW-0378">Hydrolase</keyword>
<dbReference type="EC" id="3.1.26.4" evidence="9"/>
<evidence type="ECO:0000313" key="11">
    <source>
        <dbReference type="EMBL" id="GMM44504.1"/>
    </source>
</evidence>
<dbReference type="NCBIfam" id="TIGR00729">
    <property type="entry name" value="ribonuclease HII"/>
    <property type="match status" value="1"/>
</dbReference>
<protein>
    <recommendedName>
        <fullName evidence="9">Ribonuclease</fullName>
        <ecNumber evidence="9">3.1.26.4</ecNumber>
    </recommendedName>
</protein>
<dbReference type="GO" id="GO:0003723">
    <property type="term" value="F:RNA binding"/>
    <property type="evidence" value="ECO:0007669"/>
    <property type="project" value="UniProtKB-UniRule"/>
</dbReference>
<comment type="function">
    <text evidence="9">Endonuclease that specifically degrades the RNA of RNA-DNA hybrids.</text>
</comment>
<evidence type="ECO:0000256" key="9">
    <source>
        <dbReference type="RuleBase" id="RU003515"/>
    </source>
</evidence>
<comment type="cofactor">
    <cofactor evidence="8">
        <name>Mn(2+)</name>
        <dbReference type="ChEBI" id="CHEBI:29035"/>
    </cofactor>
    <cofactor evidence="8">
        <name>Mg(2+)</name>
        <dbReference type="ChEBI" id="CHEBI:18420"/>
    </cofactor>
    <text evidence="8">Manganese or magnesium. Binds 1 divalent metal ion per monomer in the absence of substrate. May bind a second metal ion after substrate binding.</text>
</comment>
<evidence type="ECO:0000256" key="1">
    <source>
        <dbReference type="ARBA" id="ARBA00000077"/>
    </source>
</evidence>
<dbReference type="PANTHER" id="PTHR10954">
    <property type="entry name" value="RIBONUCLEASE H2 SUBUNIT A"/>
    <property type="match status" value="1"/>
</dbReference>
<dbReference type="InterPro" id="IPR004649">
    <property type="entry name" value="RNase_H2_suA"/>
</dbReference>
<dbReference type="GO" id="GO:0032299">
    <property type="term" value="C:ribonuclease H2 complex"/>
    <property type="evidence" value="ECO:0007669"/>
    <property type="project" value="TreeGrafter"/>
</dbReference>
<dbReference type="CDD" id="cd07181">
    <property type="entry name" value="RNase_HII_eukaryota_like"/>
    <property type="match status" value="1"/>
</dbReference>
<dbReference type="FunFam" id="1.10.10.460:FF:000001">
    <property type="entry name" value="Ribonuclease"/>
    <property type="match status" value="1"/>
</dbReference>
<keyword evidence="6 8" id="KW-0255">Endonuclease</keyword>
<dbReference type="PROSITE" id="PS51975">
    <property type="entry name" value="RNASE_H_2"/>
    <property type="match status" value="1"/>
</dbReference>
<name>A0AAV5QZ88_PICKL</name>
<dbReference type="GO" id="GO:0006298">
    <property type="term" value="P:mismatch repair"/>
    <property type="evidence" value="ECO:0007669"/>
    <property type="project" value="TreeGrafter"/>
</dbReference>
<comment type="similarity">
    <text evidence="3">Belongs to the RNase HII family. Eukaryotic subfamily.</text>
</comment>
<dbReference type="Pfam" id="PF01351">
    <property type="entry name" value="RNase_HII"/>
    <property type="match status" value="1"/>
</dbReference>
<comment type="caution">
    <text evidence="11">The sequence shown here is derived from an EMBL/GenBank/DDBJ whole genome shotgun (WGS) entry which is preliminary data.</text>
</comment>
<sequence length="304" mass="34198">MEETTYAPPTVPNPPPLHTYTDYSSIPSSILNSEKPTTIVFGIDEAGRGPIIGPMVYALAYCTLEFAMEELPNLEFADSKQLTEPKRWELMKDIVEKEEIQIGYAVTSLSPNDISVSMLRSSNVINLNEQAHSATIDLIRTVMEKIRAVNPETNFDAVYIDTVGPPASYTTKLRKFFTVEQINKIVVEKKADDTYPIVSAASVVAKVTRDWSVKCSAEIIGATWGSGYPSDPKTKAYINSNIHPWYGWDENIRYSWGTAKTALENSNAINMRWEHELVKKHGFDDVVGMFNKTDNEITKNWFVQ</sequence>
<reference evidence="11 12" key="1">
    <citation type="journal article" date="2023" name="Elife">
        <title>Identification of key yeast species and microbe-microbe interactions impacting larval growth of Drosophila in the wild.</title>
        <authorList>
            <person name="Mure A."/>
            <person name="Sugiura Y."/>
            <person name="Maeda R."/>
            <person name="Honda K."/>
            <person name="Sakurai N."/>
            <person name="Takahashi Y."/>
            <person name="Watada M."/>
            <person name="Katoh T."/>
            <person name="Gotoh A."/>
            <person name="Gotoh Y."/>
            <person name="Taniguchi I."/>
            <person name="Nakamura K."/>
            <person name="Hayashi T."/>
            <person name="Katayama T."/>
            <person name="Uemura T."/>
            <person name="Hattori Y."/>
        </authorList>
    </citation>
    <scope>NUCLEOTIDE SEQUENCE [LARGE SCALE GENOMIC DNA]</scope>
    <source>
        <strain evidence="11 12">PK-24</strain>
    </source>
</reference>
<keyword evidence="4 8" id="KW-0540">Nuclease</keyword>
<proteinExistence type="inferred from homology"/>
<evidence type="ECO:0000259" key="10">
    <source>
        <dbReference type="PROSITE" id="PS51975"/>
    </source>
</evidence>
<evidence type="ECO:0000256" key="3">
    <source>
        <dbReference type="ARBA" id="ARBA00007058"/>
    </source>
</evidence>
<evidence type="ECO:0000256" key="6">
    <source>
        <dbReference type="ARBA" id="ARBA00022759"/>
    </source>
</evidence>
<evidence type="ECO:0000256" key="2">
    <source>
        <dbReference type="ARBA" id="ARBA00001946"/>
    </source>
</evidence>
<dbReference type="GO" id="GO:0043137">
    <property type="term" value="P:DNA replication, removal of RNA primer"/>
    <property type="evidence" value="ECO:0007669"/>
    <property type="project" value="TreeGrafter"/>
</dbReference>
<evidence type="ECO:0000313" key="12">
    <source>
        <dbReference type="Proteomes" id="UP001378960"/>
    </source>
</evidence>
<dbReference type="Gene3D" id="3.30.420.10">
    <property type="entry name" value="Ribonuclease H-like superfamily/Ribonuclease H"/>
    <property type="match status" value="1"/>
</dbReference>
<dbReference type="FunFam" id="3.30.420.10:FF:000016">
    <property type="entry name" value="Ribonuclease"/>
    <property type="match status" value="1"/>
</dbReference>
<dbReference type="InterPro" id="IPR001352">
    <property type="entry name" value="RNase_HII/HIII"/>
</dbReference>
<feature type="binding site" evidence="8">
    <location>
        <position position="161"/>
    </location>
    <ligand>
        <name>a divalent metal cation</name>
        <dbReference type="ChEBI" id="CHEBI:60240"/>
    </ligand>
</feature>
<evidence type="ECO:0000256" key="5">
    <source>
        <dbReference type="ARBA" id="ARBA00022723"/>
    </source>
</evidence>
<evidence type="ECO:0000256" key="8">
    <source>
        <dbReference type="PROSITE-ProRule" id="PRU01319"/>
    </source>
</evidence>
<comment type="catalytic activity">
    <reaction evidence="1 8 9">
        <text>Endonucleolytic cleavage to 5'-phosphomonoester.</text>
        <dbReference type="EC" id="3.1.26.4"/>
    </reaction>
</comment>
<dbReference type="SUPFAM" id="SSF53098">
    <property type="entry name" value="Ribonuclease H-like"/>
    <property type="match status" value="1"/>
</dbReference>
<dbReference type="InterPro" id="IPR024567">
    <property type="entry name" value="RNase_HII/HIII_dom"/>
</dbReference>
<dbReference type="EMBL" id="BTGB01000001">
    <property type="protein sequence ID" value="GMM44504.1"/>
    <property type="molecule type" value="Genomic_DNA"/>
</dbReference>
<comment type="cofactor">
    <cofactor evidence="2">
        <name>Mg(2+)</name>
        <dbReference type="ChEBI" id="CHEBI:18420"/>
    </cofactor>
</comment>
<gene>
    <name evidence="11" type="ORF">DAPK24_010790</name>
</gene>
<feature type="binding site" evidence="8">
    <location>
        <position position="44"/>
    </location>
    <ligand>
        <name>a divalent metal cation</name>
        <dbReference type="ChEBI" id="CHEBI:60240"/>
    </ligand>
</feature>
<keyword evidence="5 8" id="KW-0479">Metal-binding</keyword>
<feature type="domain" description="RNase H type-2" evidence="10">
    <location>
        <begin position="38"/>
        <end position="268"/>
    </location>
</feature>
<dbReference type="Proteomes" id="UP001378960">
    <property type="component" value="Unassembled WGS sequence"/>
</dbReference>